<feature type="compositionally biased region" description="Basic and acidic residues" evidence="1">
    <location>
        <begin position="355"/>
        <end position="364"/>
    </location>
</feature>
<evidence type="ECO:0000313" key="2">
    <source>
        <dbReference type="EMBL" id="MCL6270892.1"/>
    </source>
</evidence>
<feature type="compositionally biased region" description="Low complexity" evidence="1">
    <location>
        <begin position="266"/>
        <end position="277"/>
    </location>
</feature>
<reference evidence="2 3" key="1">
    <citation type="submission" date="2022-05" db="EMBL/GenBank/DDBJ databases">
        <authorList>
            <person name="Park J.-S."/>
        </authorList>
    </citation>
    <scope>NUCLEOTIDE SEQUENCE [LARGE SCALE GENOMIC DNA]</scope>
    <source>
        <strain evidence="2 3">2012CJ34-2</strain>
    </source>
</reference>
<feature type="region of interest" description="Disordered" evidence="1">
    <location>
        <begin position="1"/>
        <end position="33"/>
    </location>
</feature>
<dbReference type="RefSeq" id="WP_249700195.1">
    <property type="nucleotide sequence ID" value="NZ_JAMFLX010000017.1"/>
</dbReference>
<sequence length="374" mass="42423">MMHQATSSYTGASYSRTNFDSPGGGSSSYPGRQTGYLASQEQRVQLEKFKSLEKRVIECLNAVPYGKAFDDKYEQENKELYEQLRKLECVVCYEIDPGNSRILSCCNNVVSNKWIISSEARRLSLGRRDNDKKKWVNDDTVLCPICRENPDQKYALRKRATLSGLPGNVSELIEKGLRRRLIEPMLNTVKFNGKHIDTSEGIFEVVPGDESAAKKMRQSTSGQPVEELKKTGVDKVDYVSFHSSESVETVEESFIKAADSDDESSMDVSPAISSSSSTTFERPIPTGSYAQLSRDRCRLFSIGGTLERRHVLSRRPMATLSIGLDFFREQMTVQAEDITRDQPPAQKRPKLTPANEKRRQEIQRVRNRHKHKHK</sequence>
<protein>
    <submittedName>
        <fullName evidence="2">Uncharacterized protein</fullName>
    </submittedName>
</protein>
<feature type="region of interest" description="Disordered" evidence="1">
    <location>
        <begin position="336"/>
        <end position="374"/>
    </location>
</feature>
<organism evidence="2 3">
    <name type="scientific">Parendozoicomonas callyspongiae</name>
    <dbReference type="NCBI Taxonomy" id="2942213"/>
    <lineage>
        <taxon>Bacteria</taxon>
        <taxon>Pseudomonadati</taxon>
        <taxon>Pseudomonadota</taxon>
        <taxon>Gammaproteobacteria</taxon>
        <taxon>Oceanospirillales</taxon>
        <taxon>Endozoicomonadaceae</taxon>
        <taxon>Parendozoicomonas</taxon>
    </lineage>
</organism>
<feature type="region of interest" description="Disordered" evidence="1">
    <location>
        <begin position="258"/>
        <end position="286"/>
    </location>
</feature>
<dbReference type="Proteomes" id="UP001203338">
    <property type="component" value="Unassembled WGS sequence"/>
</dbReference>
<name>A0ABT0PJH4_9GAMM</name>
<proteinExistence type="predicted"/>
<evidence type="ECO:0000313" key="3">
    <source>
        <dbReference type="Proteomes" id="UP001203338"/>
    </source>
</evidence>
<comment type="caution">
    <text evidence="2">The sequence shown here is derived from an EMBL/GenBank/DDBJ whole genome shotgun (WGS) entry which is preliminary data.</text>
</comment>
<evidence type="ECO:0000256" key="1">
    <source>
        <dbReference type="SAM" id="MobiDB-lite"/>
    </source>
</evidence>
<gene>
    <name evidence="2" type="ORF">M3P05_13260</name>
</gene>
<accession>A0ABT0PJH4</accession>
<feature type="compositionally biased region" description="Basic residues" evidence="1">
    <location>
        <begin position="365"/>
        <end position="374"/>
    </location>
</feature>
<keyword evidence="3" id="KW-1185">Reference proteome</keyword>
<feature type="compositionally biased region" description="Polar residues" evidence="1">
    <location>
        <begin position="1"/>
        <end position="20"/>
    </location>
</feature>
<dbReference type="EMBL" id="JAMFLX010000017">
    <property type="protein sequence ID" value="MCL6270892.1"/>
    <property type="molecule type" value="Genomic_DNA"/>
</dbReference>